<dbReference type="PANTHER" id="PTHR48168:SF1">
    <property type="entry name" value="RNA GUANINE-N7 METHYLTRANSFERASE ACTIVATING SUBUNIT-RELATED"/>
    <property type="match status" value="1"/>
</dbReference>
<reference evidence="5" key="1">
    <citation type="submission" date="2025-08" db="UniProtKB">
        <authorList>
            <consortium name="Ensembl"/>
        </authorList>
    </citation>
    <scope>IDENTIFICATION</scope>
</reference>
<dbReference type="Pfam" id="PF15320">
    <property type="entry name" value="RAM"/>
    <property type="match status" value="1"/>
</dbReference>
<evidence type="ECO:0000256" key="1">
    <source>
        <dbReference type="ARBA" id="ARBA00004123"/>
    </source>
</evidence>
<dbReference type="InterPro" id="IPR028271">
    <property type="entry name" value="RAMAC"/>
</dbReference>
<evidence type="ECO:0000256" key="4">
    <source>
        <dbReference type="SAM" id="MobiDB-lite"/>
    </source>
</evidence>
<evidence type="ECO:0000313" key="6">
    <source>
        <dbReference type="Proteomes" id="UP000694393"/>
    </source>
</evidence>
<comment type="subcellular location">
    <subcellularLocation>
        <location evidence="1">Nucleus</location>
    </subcellularLocation>
</comment>
<proteinExistence type="inferred from homology"/>
<evidence type="ECO:0000256" key="2">
    <source>
        <dbReference type="ARBA" id="ARBA00023242"/>
    </source>
</evidence>
<accession>A0A8C8SUN1</accession>
<feature type="region of interest" description="Disordered" evidence="4">
    <location>
        <begin position="211"/>
        <end position="266"/>
    </location>
</feature>
<dbReference type="PANTHER" id="PTHR48168">
    <property type="entry name" value="RNA GUANINE-7 METHYLTRANSFERASE-ACTIVATING SUBUNIT-LIKE (PSEUDOGENE)-RELATED"/>
    <property type="match status" value="1"/>
</dbReference>
<dbReference type="GO" id="GO:0106005">
    <property type="term" value="P:RNA 5'-cap (guanine-N7)-methylation"/>
    <property type="evidence" value="ECO:0007669"/>
    <property type="project" value="InterPro"/>
</dbReference>
<dbReference type="AlphaFoldDB" id="A0A8C8SUN1"/>
<feature type="compositionally biased region" description="Basic and acidic residues" evidence="4">
    <location>
        <begin position="230"/>
        <end position="250"/>
    </location>
</feature>
<comment type="similarity">
    <text evidence="3">Belongs to the RAM family.</text>
</comment>
<name>A0A8C8SUN1_9SAUR</name>
<dbReference type="Proteomes" id="UP000694393">
    <property type="component" value="Unplaced"/>
</dbReference>
<evidence type="ECO:0000256" key="3">
    <source>
        <dbReference type="ARBA" id="ARBA00034716"/>
    </source>
</evidence>
<evidence type="ECO:0000313" key="5">
    <source>
        <dbReference type="Ensembl" id="ENSPCEP00000025300.1"/>
    </source>
</evidence>
<organism evidence="5 6">
    <name type="scientific">Pelusios castaneus</name>
    <name type="common">West African mud turtle</name>
    <dbReference type="NCBI Taxonomy" id="367368"/>
    <lineage>
        <taxon>Eukaryota</taxon>
        <taxon>Metazoa</taxon>
        <taxon>Chordata</taxon>
        <taxon>Craniata</taxon>
        <taxon>Vertebrata</taxon>
        <taxon>Euteleostomi</taxon>
        <taxon>Archelosauria</taxon>
        <taxon>Testudinata</taxon>
        <taxon>Testudines</taxon>
        <taxon>Pleurodira</taxon>
        <taxon>Pelomedusidae</taxon>
        <taxon>Pelusios</taxon>
    </lineage>
</organism>
<keyword evidence="2" id="KW-0539">Nucleus</keyword>
<dbReference type="GO" id="GO:0003723">
    <property type="term" value="F:RNA binding"/>
    <property type="evidence" value="ECO:0007669"/>
    <property type="project" value="InterPro"/>
</dbReference>
<protein>
    <recommendedName>
        <fullName evidence="7">RNA guanine-7 methyltransferase activating subunit</fullName>
    </recommendedName>
</protein>
<feature type="region of interest" description="Disordered" evidence="4">
    <location>
        <begin position="1"/>
        <end position="52"/>
    </location>
</feature>
<dbReference type="GO" id="GO:0031533">
    <property type="term" value="C:mRNA capping enzyme complex"/>
    <property type="evidence" value="ECO:0007669"/>
    <property type="project" value="InterPro"/>
</dbReference>
<sequence length="297" mass="32750">QGQAVTPSLAEESQGKSLGAAKPSVTLGTPALSTHLQPPWRPGLVGTTEPRASRAKKGLLAFAGGPSYGRTQGPHVGQGPGPRTLLGPQPGYPACFSYGLRAHRRPPAPCPARPGRLGVQSRPPAGLLPRPVCGGRRAAAGRGEAWARKRKGRLVGCAAAAAAAAGPRQEHFGPRDFRMTSTLEAPLSYEEMFSHRFTSNDEEYQEYLKRPADPPPIVEEWKNRSGGNQRNRDRFQDGRQFRGRGDRHDWQGGNRSNQWAGRGWGNNYQQHRQGQYYPQYEQYGYNSYNPRPHYGRY</sequence>
<evidence type="ECO:0008006" key="7">
    <source>
        <dbReference type="Google" id="ProtNLM"/>
    </source>
</evidence>
<keyword evidence="6" id="KW-1185">Reference proteome</keyword>
<reference evidence="5" key="2">
    <citation type="submission" date="2025-09" db="UniProtKB">
        <authorList>
            <consortium name="Ensembl"/>
        </authorList>
    </citation>
    <scope>IDENTIFICATION</scope>
</reference>
<dbReference type="Ensembl" id="ENSPCET00000026150.1">
    <property type="protein sequence ID" value="ENSPCEP00000025300.1"/>
    <property type="gene ID" value="ENSPCEG00000019089.1"/>
</dbReference>